<dbReference type="AlphaFoldDB" id="A0A0F8XBW8"/>
<dbReference type="EMBL" id="LAZR01063988">
    <property type="protein sequence ID" value="KKK58425.1"/>
    <property type="molecule type" value="Genomic_DNA"/>
</dbReference>
<name>A0A0F8XBW8_9ZZZZ</name>
<reference evidence="1" key="1">
    <citation type="journal article" date="2015" name="Nature">
        <title>Complex archaea that bridge the gap between prokaryotes and eukaryotes.</title>
        <authorList>
            <person name="Spang A."/>
            <person name="Saw J.H."/>
            <person name="Jorgensen S.L."/>
            <person name="Zaremba-Niedzwiedzka K."/>
            <person name="Martijn J."/>
            <person name="Lind A.E."/>
            <person name="van Eijk R."/>
            <person name="Schleper C."/>
            <person name="Guy L."/>
            <person name="Ettema T.J."/>
        </authorList>
    </citation>
    <scope>NUCLEOTIDE SEQUENCE</scope>
</reference>
<proteinExistence type="predicted"/>
<organism evidence="1">
    <name type="scientific">marine sediment metagenome</name>
    <dbReference type="NCBI Taxonomy" id="412755"/>
    <lineage>
        <taxon>unclassified sequences</taxon>
        <taxon>metagenomes</taxon>
        <taxon>ecological metagenomes</taxon>
    </lineage>
</organism>
<gene>
    <name evidence="1" type="ORF">LCGC14_3044560</name>
</gene>
<accession>A0A0F8XBW8</accession>
<sequence length="302" mass="32457">VFANAFGSGAAGAGSYDYRLTTDRTTSFSMLLDNQTNRNHSKLAVGCVVNTLVLSAENDGQVRFRAEGDCARVIETTRAEMSGAASAGDTAILLVDSSGIMSNSILAVASQAGEQLRVTDNNLTTNTITVDRGWGTTASAVISSGDFFLPWSPASQTLASTNPVAGTKGSITITNGVASNIVKSRSWEWTLNNNHEFINDSYGSERAECYVNSQKREILFSADYRLERDLIPLIIGVGKNFDQHDLAVVIGDTAGNKWTIDMDTAEGNQPDIDYPERDVADLTMEWMAISSTDNAEAQLTQT</sequence>
<evidence type="ECO:0000313" key="1">
    <source>
        <dbReference type="EMBL" id="KKK58425.1"/>
    </source>
</evidence>
<comment type="caution">
    <text evidence="1">The sequence shown here is derived from an EMBL/GenBank/DDBJ whole genome shotgun (WGS) entry which is preliminary data.</text>
</comment>
<feature type="non-terminal residue" evidence="1">
    <location>
        <position position="1"/>
    </location>
</feature>
<protein>
    <submittedName>
        <fullName evidence="1">Uncharacterized protein</fullName>
    </submittedName>
</protein>